<name>A0AAV9I0U4_9PEZI</name>
<sequence length="264" mass="29109">MLSNTSFLNPNAQHMAQSVQPVQPVPASAPMTTTLPSPVQQQQLHRQQPPATMAPPPQPRTSVAPTTSALTPPEENPTQGRKRQNVPESSPSNKSPEKRRRTVPPNYIDLQQSSQNHHVGNGSSSGNANNNTNNNNNTTNNTNNNSSANNHIHPNSASSTMQQQSTISVPVDTPIVAASSSMSEGIHVIAEALRVAASKNRPAWQEQAMDIFFRDFPSEDPDLQLKIAEKLLTDENKAMFFCKMPETLRKHWVKRLREVHNRVV</sequence>
<evidence type="ECO:0000256" key="1">
    <source>
        <dbReference type="SAM" id="MobiDB-lite"/>
    </source>
</evidence>
<gene>
    <name evidence="2" type="ORF">QBC42DRAFT_18589</name>
</gene>
<feature type="compositionally biased region" description="Low complexity" evidence="1">
    <location>
        <begin position="16"/>
        <end position="51"/>
    </location>
</feature>
<evidence type="ECO:0000313" key="3">
    <source>
        <dbReference type="Proteomes" id="UP001321749"/>
    </source>
</evidence>
<dbReference type="Proteomes" id="UP001321749">
    <property type="component" value="Unassembled WGS sequence"/>
</dbReference>
<proteinExistence type="predicted"/>
<feature type="compositionally biased region" description="Low complexity" evidence="1">
    <location>
        <begin position="113"/>
        <end position="159"/>
    </location>
</feature>
<dbReference type="AlphaFoldDB" id="A0AAV9I0U4"/>
<protein>
    <submittedName>
        <fullName evidence="2">Uncharacterized protein</fullName>
    </submittedName>
</protein>
<organism evidence="2 3">
    <name type="scientific">Cladorrhinum samala</name>
    <dbReference type="NCBI Taxonomy" id="585594"/>
    <lineage>
        <taxon>Eukaryota</taxon>
        <taxon>Fungi</taxon>
        <taxon>Dikarya</taxon>
        <taxon>Ascomycota</taxon>
        <taxon>Pezizomycotina</taxon>
        <taxon>Sordariomycetes</taxon>
        <taxon>Sordariomycetidae</taxon>
        <taxon>Sordariales</taxon>
        <taxon>Podosporaceae</taxon>
        <taxon>Cladorrhinum</taxon>
    </lineage>
</organism>
<reference evidence="2" key="1">
    <citation type="journal article" date="2023" name="Mol. Phylogenet. Evol.">
        <title>Genome-scale phylogeny and comparative genomics of the fungal order Sordariales.</title>
        <authorList>
            <person name="Hensen N."/>
            <person name="Bonometti L."/>
            <person name="Westerberg I."/>
            <person name="Brannstrom I.O."/>
            <person name="Guillou S."/>
            <person name="Cros-Aarteil S."/>
            <person name="Calhoun S."/>
            <person name="Haridas S."/>
            <person name="Kuo A."/>
            <person name="Mondo S."/>
            <person name="Pangilinan J."/>
            <person name="Riley R."/>
            <person name="LaButti K."/>
            <person name="Andreopoulos B."/>
            <person name="Lipzen A."/>
            <person name="Chen C."/>
            <person name="Yan M."/>
            <person name="Daum C."/>
            <person name="Ng V."/>
            <person name="Clum A."/>
            <person name="Steindorff A."/>
            <person name="Ohm R.A."/>
            <person name="Martin F."/>
            <person name="Silar P."/>
            <person name="Natvig D.O."/>
            <person name="Lalanne C."/>
            <person name="Gautier V."/>
            <person name="Ament-Velasquez S.L."/>
            <person name="Kruys A."/>
            <person name="Hutchinson M.I."/>
            <person name="Powell A.J."/>
            <person name="Barry K."/>
            <person name="Miller A.N."/>
            <person name="Grigoriev I.V."/>
            <person name="Debuchy R."/>
            <person name="Gladieux P."/>
            <person name="Hiltunen Thoren M."/>
            <person name="Johannesson H."/>
        </authorList>
    </citation>
    <scope>NUCLEOTIDE SEQUENCE</scope>
    <source>
        <strain evidence="2">PSN324</strain>
    </source>
</reference>
<feature type="region of interest" description="Disordered" evidence="1">
    <location>
        <begin position="16"/>
        <end position="167"/>
    </location>
</feature>
<reference evidence="2" key="2">
    <citation type="submission" date="2023-06" db="EMBL/GenBank/DDBJ databases">
        <authorList>
            <consortium name="Lawrence Berkeley National Laboratory"/>
            <person name="Mondo S.J."/>
            <person name="Hensen N."/>
            <person name="Bonometti L."/>
            <person name="Westerberg I."/>
            <person name="Brannstrom I.O."/>
            <person name="Guillou S."/>
            <person name="Cros-Aarteil S."/>
            <person name="Calhoun S."/>
            <person name="Haridas S."/>
            <person name="Kuo A."/>
            <person name="Pangilinan J."/>
            <person name="Riley R."/>
            <person name="Labutti K."/>
            <person name="Andreopoulos B."/>
            <person name="Lipzen A."/>
            <person name="Chen C."/>
            <person name="Yanf M."/>
            <person name="Daum C."/>
            <person name="Ng V."/>
            <person name="Clum A."/>
            <person name="Steindorff A."/>
            <person name="Ohm R."/>
            <person name="Martin F."/>
            <person name="Silar P."/>
            <person name="Natvig D."/>
            <person name="Lalanne C."/>
            <person name="Gautier V."/>
            <person name="Ament-Velasquez S.L."/>
            <person name="Kruys A."/>
            <person name="Hutchinson M.I."/>
            <person name="Powell A.J."/>
            <person name="Barry K."/>
            <person name="Miller A.N."/>
            <person name="Grigoriev I.V."/>
            <person name="Debuchy R."/>
            <person name="Gladieux P."/>
            <person name="Thoren M.H."/>
            <person name="Johannesson H."/>
        </authorList>
    </citation>
    <scope>NUCLEOTIDE SEQUENCE</scope>
    <source>
        <strain evidence="2">PSN324</strain>
    </source>
</reference>
<evidence type="ECO:0000313" key="2">
    <source>
        <dbReference type="EMBL" id="KAK4465382.1"/>
    </source>
</evidence>
<accession>A0AAV9I0U4</accession>
<keyword evidence="3" id="KW-1185">Reference proteome</keyword>
<comment type="caution">
    <text evidence="2">The sequence shown here is derived from an EMBL/GenBank/DDBJ whole genome shotgun (WGS) entry which is preliminary data.</text>
</comment>
<dbReference type="EMBL" id="MU864940">
    <property type="protein sequence ID" value="KAK4465382.1"/>
    <property type="molecule type" value="Genomic_DNA"/>
</dbReference>